<feature type="coiled-coil region" evidence="1">
    <location>
        <begin position="316"/>
        <end position="350"/>
    </location>
</feature>
<dbReference type="OrthoDB" id="88903at2"/>
<feature type="compositionally biased region" description="Low complexity" evidence="2">
    <location>
        <begin position="681"/>
        <end position="694"/>
    </location>
</feature>
<dbReference type="RefSeq" id="WP_037272980.1">
    <property type="nucleotide sequence ID" value="NZ_QHKI01000059.1"/>
</dbReference>
<evidence type="ECO:0000256" key="3">
    <source>
        <dbReference type="SAM" id="Phobius"/>
    </source>
</evidence>
<evidence type="ECO:0000313" key="5">
    <source>
        <dbReference type="EMBL" id="RSM72651.1"/>
    </source>
</evidence>
<sequence>MTYLGTVSGVRIEVVQTTKPWRLDVDALVVSAGRSLGNLGELVFAQVPDLTPSALDLRASTPRRPRVIAVPDAQLGTVRWLVVAKAREHDERPVATTIGASTQSAVTAAVAEGARSVAVPLIATGVLSTPLAEAAAEAVPAAVAAVRSASPKPDRVVFFGKSMDTIRAVCAAWEDAEGTKALAGGISGDLIDPNQGIPVSRDHLGTSVYASMLATVIADKRTPTPLSIGVFGEWGSGKSFFMGMMRGQIAELAASGNRAYHQEIVQIGFNAWHYSDTNLWASLGDEIFRQLAEPEESAAQQRARLLAELDDKRHHKRRLDDSAQRARETAARLKAEVDAATADRKNAARDLLAALRESGELRERIDQLWAKLGVKDQAEQVTLFAEQMRGTLDDAQALRRSPRDRYGKVALAASVVILAIFGISALVLPAWISTAGGLAAVVSAVVGSVWLARVRNGVDALRSLSESLHARMAELDDARTAARISDKLDELRRAETDQQIAEAQLSEVVSQAGELRRKLAELAPGQRFYTFIADRANSKSYAGDLGLVSVIRKDFQELVALLADWRTNPEGGGRQPIDRIVLYIDDLDRCGPQQVVDVLQAVHLLLALDLFVVVLGVDPQWLLRALSTHYEELFAGIDHPVDYLEKIINIPVRLPAMPSGSLRRLLQSMIIDAPMPQAVAPAAEQPVPELEAQPGSEVATQQETPARQAPQPQPLTKRELNALERLGPLIETPRKAKRLFNLYRMIRATRDLSGTSTFLDTPDQPGEFRVVVILLGVITADSQLASAVFSTPSSHNIPGGLVHRAAETAWSAFLDDLRISAQGTNQVAGPIDPADQPRWVRLHHGLTIASADLPPTDLRPFQYWVRHVQRFSYTTN</sequence>
<dbReference type="Gene3D" id="3.40.220.10">
    <property type="entry name" value="Leucine Aminopeptidase, subunit E, domain 1"/>
    <property type="match status" value="1"/>
</dbReference>
<evidence type="ECO:0000313" key="6">
    <source>
        <dbReference type="Proteomes" id="UP000287547"/>
    </source>
</evidence>
<dbReference type="Proteomes" id="UP000287547">
    <property type="component" value="Unassembled WGS sequence"/>
</dbReference>
<evidence type="ECO:0000256" key="1">
    <source>
        <dbReference type="SAM" id="Coils"/>
    </source>
</evidence>
<comment type="caution">
    <text evidence="5">The sequence shown here is derived from an EMBL/GenBank/DDBJ whole genome shotgun (WGS) entry which is preliminary data.</text>
</comment>
<dbReference type="AlphaFoldDB" id="A0A428YT61"/>
<keyword evidence="3" id="KW-0472">Membrane</keyword>
<dbReference type="PANTHER" id="PTHR22674">
    <property type="entry name" value="NTPASE, KAP FAMILY P-LOOP DOMAIN-CONTAINING 1"/>
    <property type="match status" value="1"/>
</dbReference>
<keyword evidence="3" id="KW-0812">Transmembrane</keyword>
<organism evidence="5 6">
    <name type="scientific">Kibdelosporangium aridum</name>
    <dbReference type="NCBI Taxonomy" id="2030"/>
    <lineage>
        <taxon>Bacteria</taxon>
        <taxon>Bacillati</taxon>
        <taxon>Actinomycetota</taxon>
        <taxon>Actinomycetes</taxon>
        <taxon>Pseudonocardiales</taxon>
        <taxon>Pseudonocardiaceae</taxon>
        <taxon>Kibdelosporangium</taxon>
    </lineage>
</organism>
<feature type="transmembrane region" description="Helical" evidence="3">
    <location>
        <begin position="409"/>
        <end position="428"/>
    </location>
</feature>
<evidence type="ECO:0000259" key="4">
    <source>
        <dbReference type="Pfam" id="PF07693"/>
    </source>
</evidence>
<dbReference type="InterPro" id="IPR052754">
    <property type="entry name" value="NTPase_KAP_P-loop"/>
</dbReference>
<feature type="region of interest" description="Disordered" evidence="2">
    <location>
        <begin position="681"/>
        <end position="717"/>
    </location>
</feature>
<evidence type="ECO:0000256" key="2">
    <source>
        <dbReference type="SAM" id="MobiDB-lite"/>
    </source>
</evidence>
<dbReference type="SUPFAM" id="SSF52949">
    <property type="entry name" value="Macro domain-like"/>
    <property type="match status" value="1"/>
</dbReference>
<keyword evidence="3" id="KW-1133">Transmembrane helix</keyword>
<name>A0A428YT61_KIBAR</name>
<dbReference type="PANTHER" id="PTHR22674:SF6">
    <property type="entry name" value="NTPASE KAP FAMILY P-LOOP DOMAIN-CONTAINING PROTEIN 1"/>
    <property type="match status" value="1"/>
</dbReference>
<dbReference type="Pfam" id="PF07693">
    <property type="entry name" value="KAP_NTPase"/>
    <property type="match status" value="1"/>
</dbReference>
<dbReference type="EMBL" id="QHKI01000059">
    <property type="protein sequence ID" value="RSM72651.1"/>
    <property type="molecule type" value="Genomic_DNA"/>
</dbReference>
<protein>
    <recommendedName>
        <fullName evidence="4">KAP NTPase domain-containing protein</fullName>
    </recommendedName>
</protein>
<accession>A0A428YT61</accession>
<keyword evidence="1" id="KW-0175">Coiled coil</keyword>
<gene>
    <name evidence="5" type="ORF">DMH04_42525</name>
</gene>
<dbReference type="InterPro" id="IPR043472">
    <property type="entry name" value="Macro_dom-like"/>
</dbReference>
<feature type="domain" description="KAP NTPase" evidence="4">
    <location>
        <begin position="207"/>
        <end position="747"/>
    </location>
</feature>
<feature type="transmembrane region" description="Helical" evidence="3">
    <location>
        <begin position="434"/>
        <end position="452"/>
    </location>
</feature>
<reference evidence="5 6" key="1">
    <citation type="submission" date="2018-05" db="EMBL/GenBank/DDBJ databases">
        <title>Evolution of GPA BGCs.</title>
        <authorList>
            <person name="Waglechner N."/>
            <person name="Wright G.D."/>
        </authorList>
    </citation>
    <scope>NUCLEOTIDE SEQUENCE [LARGE SCALE GENOMIC DNA]</scope>
    <source>
        <strain evidence="5 6">A82846</strain>
    </source>
</reference>
<proteinExistence type="predicted"/>
<dbReference type="InterPro" id="IPR011646">
    <property type="entry name" value="KAP_P-loop"/>
</dbReference>